<keyword evidence="2" id="KW-0288">FMN</keyword>
<gene>
    <name evidence="5" type="ORF">FVW20_12560</name>
</gene>
<name>A0ABS0J5Y6_9BACT</name>
<sequence length="169" mass="18286">MDVLSAIHGRRSIRKYTEAPVAASDVRDILAAAMAAPSAGNAQPWRFVVVDDRALLEAIPAFSQYAAMAAKAPLGILVCADLTSEKYPGYWVQDCSAAVQNILLAVHGKGLGAVWTGVHPMKDREDGFRRLLGLPDSVVPLGFIVIGHPAQELAPQDRYDEAKVHWNGW</sequence>
<feature type="domain" description="Nitroreductase" evidence="4">
    <location>
        <begin position="7"/>
        <end position="59"/>
    </location>
</feature>
<dbReference type="InterPro" id="IPR000415">
    <property type="entry name" value="Nitroreductase-like"/>
</dbReference>
<evidence type="ECO:0000256" key="3">
    <source>
        <dbReference type="ARBA" id="ARBA00023002"/>
    </source>
</evidence>
<dbReference type="SUPFAM" id="SSF55469">
    <property type="entry name" value="FMN-dependent nitroreductase-like"/>
    <property type="match status" value="1"/>
</dbReference>
<evidence type="ECO:0000313" key="5">
    <source>
        <dbReference type="EMBL" id="MBG3877819.1"/>
    </source>
</evidence>
<evidence type="ECO:0000313" key="6">
    <source>
        <dbReference type="Proteomes" id="UP001194469"/>
    </source>
</evidence>
<keyword evidence="6" id="KW-1185">Reference proteome</keyword>
<accession>A0ABS0J5Y6</accession>
<dbReference type="InterPro" id="IPR029479">
    <property type="entry name" value="Nitroreductase"/>
</dbReference>
<keyword evidence="1" id="KW-0285">Flavoprotein</keyword>
<dbReference type="InterPro" id="IPR050627">
    <property type="entry name" value="Nitroreductase/BluB"/>
</dbReference>
<proteinExistence type="predicted"/>
<evidence type="ECO:0000256" key="2">
    <source>
        <dbReference type="ARBA" id="ARBA00022643"/>
    </source>
</evidence>
<reference evidence="5 6" key="1">
    <citation type="submission" date="2019-08" db="EMBL/GenBank/DDBJ databases">
        <authorList>
            <person name="Luo N."/>
        </authorList>
    </citation>
    <scope>NUCLEOTIDE SEQUENCE [LARGE SCALE GENOMIC DNA]</scope>
    <source>
        <strain evidence="5 6">NCIMB 9442</strain>
    </source>
</reference>
<dbReference type="PANTHER" id="PTHR23026:SF90">
    <property type="entry name" value="IODOTYROSINE DEIODINASE 1"/>
    <property type="match status" value="1"/>
</dbReference>
<evidence type="ECO:0000259" key="4">
    <source>
        <dbReference type="Pfam" id="PF00881"/>
    </source>
</evidence>
<dbReference type="RefSeq" id="WP_196609882.1">
    <property type="nucleotide sequence ID" value="NZ_VRYY01000384.1"/>
</dbReference>
<comment type="caution">
    <text evidence="5">The sequence shown here is derived from an EMBL/GenBank/DDBJ whole genome shotgun (WGS) entry which is preliminary data.</text>
</comment>
<dbReference type="PANTHER" id="PTHR23026">
    <property type="entry name" value="NADPH NITROREDUCTASE"/>
    <property type="match status" value="1"/>
</dbReference>
<dbReference type="Proteomes" id="UP001194469">
    <property type="component" value="Unassembled WGS sequence"/>
</dbReference>
<dbReference type="CDD" id="cd02150">
    <property type="entry name" value="nitroreductase"/>
    <property type="match status" value="1"/>
</dbReference>
<evidence type="ECO:0000256" key="1">
    <source>
        <dbReference type="ARBA" id="ARBA00022630"/>
    </source>
</evidence>
<dbReference type="EMBL" id="VRYY01000384">
    <property type="protein sequence ID" value="MBG3877819.1"/>
    <property type="molecule type" value="Genomic_DNA"/>
</dbReference>
<dbReference type="Pfam" id="PF00881">
    <property type="entry name" value="Nitroreductase"/>
    <property type="match status" value="2"/>
</dbReference>
<dbReference type="Gene3D" id="3.40.109.10">
    <property type="entry name" value="NADH Oxidase"/>
    <property type="match status" value="1"/>
</dbReference>
<organism evidence="5 6">
    <name type="scientific">Nitratidesulfovibrio oxamicus</name>
    <dbReference type="NCBI Taxonomy" id="32016"/>
    <lineage>
        <taxon>Bacteria</taxon>
        <taxon>Pseudomonadati</taxon>
        <taxon>Thermodesulfobacteriota</taxon>
        <taxon>Desulfovibrionia</taxon>
        <taxon>Desulfovibrionales</taxon>
        <taxon>Desulfovibrionaceae</taxon>
        <taxon>Nitratidesulfovibrio</taxon>
    </lineage>
</organism>
<feature type="domain" description="Nitroreductase" evidence="4">
    <location>
        <begin position="67"/>
        <end position="148"/>
    </location>
</feature>
<protein>
    <submittedName>
        <fullName evidence="5">Nitroreductase family protein</fullName>
    </submittedName>
</protein>
<keyword evidence="3" id="KW-0560">Oxidoreductase</keyword>